<gene>
    <name evidence="10" type="ORF">HY912_00600</name>
</gene>
<evidence type="ECO:0000256" key="8">
    <source>
        <dbReference type="ARBA" id="ARBA00037998"/>
    </source>
</evidence>
<evidence type="ECO:0000313" key="11">
    <source>
        <dbReference type="Proteomes" id="UP000807825"/>
    </source>
</evidence>
<dbReference type="GO" id="GO:0022857">
    <property type="term" value="F:transmembrane transporter activity"/>
    <property type="evidence" value="ECO:0007669"/>
    <property type="project" value="InterPro"/>
</dbReference>
<keyword evidence="7 9" id="KW-0472">Membrane</keyword>
<feature type="transmembrane region" description="Helical" evidence="9">
    <location>
        <begin position="189"/>
        <end position="213"/>
    </location>
</feature>
<keyword evidence="2" id="KW-0813">Transport</keyword>
<dbReference type="Pfam" id="PF02653">
    <property type="entry name" value="BPD_transp_2"/>
    <property type="match status" value="1"/>
</dbReference>
<evidence type="ECO:0000256" key="7">
    <source>
        <dbReference type="ARBA" id="ARBA00023136"/>
    </source>
</evidence>
<comment type="subcellular location">
    <subcellularLocation>
        <location evidence="1">Cell membrane</location>
        <topology evidence="1">Multi-pass membrane protein</topology>
    </subcellularLocation>
</comment>
<dbReference type="GO" id="GO:0006865">
    <property type="term" value="P:amino acid transport"/>
    <property type="evidence" value="ECO:0007669"/>
    <property type="project" value="UniProtKB-KW"/>
</dbReference>
<dbReference type="PANTHER" id="PTHR11795">
    <property type="entry name" value="BRANCHED-CHAIN AMINO ACID TRANSPORT SYSTEM PERMEASE PROTEIN LIVH"/>
    <property type="match status" value="1"/>
</dbReference>
<dbReference type="Proteomes" id="UP000807825">
    <property type="component" value="Unassembled WGS sequence"/>
</dbReference>
<evidence type="ECO:0000256" key="5">
    <source>
        <dbReference type="ARBA" id="ARBA00022970"/>
    </source>
</evidence>
<keyword evidence="4 9" id="KW-0812">Transmembrane</keyword>
<sequence>MMESLVHVCLAGISAGMFIWLVASGLTLIFGVLRVLNFAHGSFYMLGAYLCYTCLKFLGIDFWLGVIVGPLAVCVVGYVMERYLLRQVYDLELPYQLLLTFAVVLIADELVKIIWGAGSIGSPTVPGLAGSVQIVGRNFPVYNIFIMVIGPLVALALWALLEKSWWGRIIRAAASDREMAAAIGVRVPSLYTGVFVFGAWLSALGGALAVPYVGLLTTGMGEAVIINAFVVVVIGGLGSLKGAFLGALFIGLLNSFGTRFIPALDMFLTFILMGVVLLWRPQGFFAGVDR</sequence>
<feature type="transmembrane region" description="Helical" evidence="9">
    <location>
        <begin position="141"/>
        <end position="161"/>
    </location>
</feature>
<feature type="transmembrane region" description="Helical" evidence="9">
    <location>
        <begin position="12"/>
        <end position="36"/>
    </location>
</feature>
<evidence type="ECO:0000256" key="9">
    <source>
        <dbReference type="SAM" id="Phobius"/>
    </source>
</evidence>
<comment type="similarity">
    <text evidence="8">Belongs to the binding-protein-dependent transport system permease family. LivHM subfamily.</text>
</comment>
<name>A0A9D6UYG1_9BACT</name>
<keyword evidence="5" id="KW-0029">Amino-acid transport</keyword>
<feature type="transmembrane region" description="Helical" evidence="9">
    <location>
        <begin position="66"/>
        <end position="85"/>
    </location>
</feature>
<evidence type="ECO:0000256" key="2">
    <source>
        <dbReference type="ARBA" id="ARBA00022448"/>
    </source>
</evidence>
<evidence type="ECO:0000313" key="10">
    <source>
        <dbReference type="EMBL" id="MBI5247967.1"/>
    </source>
</evidence>
<organism evidence="10 11">
    <name type="scientific">Desulfomonile tiedjei</name>
    <dbReference type="NCBI Taxonomy" id="2358"/>
    <lineage>
        <taxon>Bacteria</taxon>
        <taxon>Pseudomonadati</taxon>
        <taxon>Thermodesulfobacteriota</taxon>
        <taxon>Desulfomonilia</taxon>
        <taxon>Desulfomonilales</taxon>
        <taxon>Desulfomonilaceae</taxon>
        <taxon>Desulfomonile</taxon>
    </lineage>
</organism>
<keyword evidence="3" id="KW-1003">Cell membrane</keyword>
<reference evidence="10" key="1">
    <citation type="submission" date="2020-07" db="EMBL/GenBank/DDBJ databases">
        <title>Huge and variable diversity of episymbiotic CPR bacteria and DPANN archaea in groundwater ecosystems.</title>
        <authorList>
            <person name="He C.Y."/>
            <person name="Keren R."/>
            <person name="Whittaker M."/>
            <person name="Farag I.F."/>
            <person name="Doudna J."/>
            <person name="Cate J.H.D."/>
            <person name="Banfield J.F."/>
        </authorList>
    </citation>
    <scope>NUCLEOTIDE SEQUENCE</scope>
    <source>
        <strain evidence="10">NC_groundwater_1664_Pr3_B-0.1um_52_9</strain>
    </source>
</reference>
<protein>
    <submittedName>
        <fullName evidence="10">Branched-chain amino acid ABC transporter permease</fullName>
    </submittedName>
</protein>
<dbReference type="InterPro" id="IPR001851">
    <property type="entry name" value="ABC_transp_permease"/>
</dbReference>
<dbReference type="PANTHER" id="PTHR11795:SF442">
    <property type="entry name" value="ABC TRANSPORTER ATP-BINDING PROTEIN"/>
    <property type="match status" value="1"/>
</dbReference>
<accession>A0A9D6UYG1</accession>
<dbReference type="GO" id="GO:0005886">
    <property type="term" value="C:plasma membrane"/>
    <property type="evidence" value="ECO:0007669"/>
    <property type="project" value="UniProtKB-SubCell"/>
</dbReference>
<feature type="transmembrane region" description="Helical" evidence="9">
    <location>
        <begin position="225"/>
        <end position="253"/>
    </location>
</feature>
<dbReference type="AlphaFoldDB" id="A0A9D6UYG1"/>
<dbReference type="EMBL" id="JACRDE010000019">
    <property type="protein sequence ID" value="MBI5247967.1"/>
    <property type="molecule type" value="Genomic_DNA"/>
</dbReference>
<evidence type="ECO:0000256" key="4">
    <source>
        <dbReference type="ARBA" id="ARBA00022692"/>
    </source>
</evidence>
<keyword evidence="6 9" id="KW-1133">Transmembrane helix</keyword>
<evidence type="ECO:0000256" key="6">
    <source>
        <dbReference type="ARBA" id="ARBA00022989"/>
    </source>
</evidence>
<dbReference type="CDD" id="cd06582">
    <property type="entry name" value="TM_PBP1_LivH_like"/>
    <property type="match status" value="1"/>
</dbReference>
<dbReference type="InterPro" id="IPR052157">
    <property type="entry name" value="BCAA_transport_permease"/>
</dbReference>
<evidence type="ECO:0000256" key="1">
    <source>
        <dbReference type="ARBA" id="ARBA00004651"/>
    </source>
</evidence>
<proteinExistence type="inferred from homology"/>
<comment type="caution">
    <text evidence="10">The sequence shown here is derived from an EMBL/GenBank/DDBJ whole genome shotgun (WGS) entry which is preliminary data.</text>
</comment>
<feature type="transmembrane region" description="Helical" evidence="9">
    <location>
        <begin position="260"/>
        <end position="279"/>
    </location>
</feature>
<evidence type="ECO:0000256" key="3">
    <source>
        <dbReference type="ARBA" id="ARBA00022475"/>
    </source>
</evidence>